<dbReference type="EMBL" id="SKBQ01000052">
    <property type="protein sequence ID" value="TPX10887.1"/>
    <property type="molecule type" value="Genomic_DNA"/>
</dbReference>
<dbReference type="AlphaFoldDB" id="A0A507ATU1"/>
<gene>
    <name evidence="2" type="ORF">E0L32_008093</name>
</gene>
<evidence type="ECO:0000256" key="1">
    <source>
        <dbReference type="SAM" id="MobiDB-lite"/>
    </source>
</evidence>
<dbReference type="Proteomes" id="UP000319257">
    <property type="component" value="Unassembled WGS sequence"/>
</dbReference>
<sequence>MSSTDTVGSLLASIATSLNDGLRILMFADKRQWGPDEFEQVRALEQALDEAKRDFQQLSPLVNGQFYYENDRRNLCAVESLQELRVLRTKADFHAQNFKDWLKAGGPINPIWARETGQLRKELHQAQCRAAHRIFAADQESNTRCLGAFQVYRKLREMDAQKKRERDQQRGPRRPSDQRGMLRDEERSDGRNSDQDPIPLPPPRRRMSLEELIPDCNTVGKFERLGKTDIAFICDFCDGHILWEDIQTMPSTRTVRFTAPDAQYPNWRATARSKETGEEKSVVFAPLVIANHLPPLNADWQARLWCPYCDDYIYYEQGDNEFDQTKYVQDDSGFPDLQSFQEHLEWQHTAMALPSLPKATKSCNLM</sequence>
<organism evidence="2 3">
    <name type="scientific">Thyridium curvatum</name>
    <dbReference type="NCBI Taxonomy" id="1093900"/>
    <lineage>
        <taxon>Eukaryota</taxon>
        <taxon>Fungi</taxon>
        <taxon>Dikarya</taxon>
        <taxon>Ascomycota</taxon>
        <taxon>Pezizomycotina</taxon>
        <taxon>Sordariomycetes</taxon>
        <taxon>Sordariomycetidae</taxon>
        <taxon>Thyridiales</taxon>
        <taxon>Thyridiaceae</taxon>
        <taxon>Thyridium</taxon>
    </lineage>
</organism>
<dbReference type="RefSeq" id="XP_030992598.1">
    <property type="nucleotide sequence ID" value="XM_031142910.1"/>
</dbReference>
<reference evidence="2 3" key="1">
    <citation type="submission" date="2019-06" db="EMBL/GenBank/DDBJ databases">
        <title>Draft genome sequence of the filamentous fungus Phialemoniopsis curvata isolated from diesel fuel.</title>
        <authorList>
            <person name="Varaljay V.A."/>
            <person name="Lyon W.J."/>
            <person name="Crouch A.L."/>
            <person name="Drake C.E."/>
            <person name="Hollomon J.M."/>
            <person name="Nadeau L.J."/>
            <person name="Nunn H.S."/>
            <person name="Stevenson B.S."/>
            <person name="Bojanowski C.L."/>
            <person name="Crookes-Goodson W.J."/>
        </authorList>
    </citation>
    <scope>NUCLEOTIDE SEQUENCE [LARGE SCALE GENOMIC DNA]</scope>
    <source>
        <strain evidence="2 3">D216</strain>
    </source>
</reference>
<feature type="compositionally biased region" description="Basic and acidic residues" evidence="1">
    <location>
        <begin position="159"/>
        <end position="194"/>
    </location>
</feature>
<protein>
    <submittedName>
        <fullName evidence="2">Uncharacterized protein</fullName>
    </submittedName>
</protein>
<feature type="region of interest" description="Disordered" evidence="1">
    <location>
        <begin position="159"/>
        <end position="209"/>
    </location>
</feature>
<name>A0A507ATU1_9PEZI</name>
<dbReference type="InParanoid" id="A0A507ATU1"/>
<accession>A0A507ATU1</accession>
<comment type="caution">
    <text evidence="2">The sequence shown here is derived from an EMBL/GenBank/DDBJ whole genome shotgun (WGS) entry which is preliminary data.</text>
</comment>
<dbReference type="OrthoDB" id="5221663at2759"/>
<proteinExistence type="predicted"/>
<keyword evidence="3" id="KW-1185">Reference proteome</keyword>
<evidence type="ECO:0000313" key="3">
    <source>
        <dbReference type="Proteomes" id="UP000319257"/>
    </source>
</evidence>
<evidence type="ECO:0000313" key="2">
    <source>
        <dbReference type="EMBL" id="TPX10887.1"/>
    </source>
</evidence>
<dbReference type="GeneID" id="41975540"/>